<accession>A0A8K0UJM4</accession>
<organism evidence="1 2">
    <name type="scientific">Cristinia sonorae</name>
    <dbReference type="NCBI Taxonomy" id="1940300"/>
    <lineage>
        <taxon>Eukaryota</taxon>
        <taxon>Fungi</taxon>
        <taxon>Dikarya</taxon>
        <taxon>Basidiomycota</taxon>
        <taxon>Agaricomycotina</taxon>
        <taxon>Agaricomycetes</taxon>
        <taxon>Agaricomycetidae</taxon>
        <taxon>Agaricales</taxon>
        <taxon>Pleurotineae</taxon>
        <taxon>Stephanosporaceae</taxon>
        <taxon>Cristinia</taxon>
    </lineage>
</organism>
<dbReference type="AlphaFoldDB" id="A0A8K0UJM4"/>
<proteinExistence type="predicted"/>
<dbReference type="InterPro" id="IPR016181">
    <property type="entry name" value="Acyl_CoA_acyltransferase"/>
</dbReference>
<dbReference type="EMBL" id="JAEVFJ010000029">
    <property type="protein sequence ID" value="KAH8093237.1"/>
    <property type="molecule type" value="Genomic_DNA"/>
</dbReference>
<sequence length="174" mass="19333">MTENRDTVLHILTAESPDLDVILPGLVSFSNGIYSADPTSKYASIDYWKQRLSHPASVIIYLTAAHTDDPEESITPIGFLFAHPRSHTPPLPVSGQTETLHIWLAAVSPKWRRAGCLEKMVNAIPSGGFGVMSVCTHPERFPNMWKWVRGRGWQVEQELEEGKICLSKPVTPTA</sequence>
<name>A0A8K0UJM4_9AGAR</name>
<protein>
    <submittedName>
        <fullName evidence="1">Uncharacterized protein</fullName>
    </submittedName>
</protein>
<evidence type="ECO:0000313" key="2">
    <source>
        <dbReference type="Proteomes" id="UP000813824"/>
    </source>
</evidence>
<gene>
    <name evidence="1" type="ORF">BXZ70DRAFT_388946</name>
</gene>
<comment type="caution">
    <text evidence="1">The sequence shown here is derived from an EMBL/GenBank/DDBJ whole genome shotgun (WGS) entry which is preliminary data.</text>
</comment>
<dbReference type="Proteomes" id="UP000813824">
    <property type="component" value="Unassembled WGS sequence"/>
</dbReference>
<keyword evidence="2" id="KW-1185">Reference proteome</keyword>
<evidence type="ECO:0000313" key="1">
    <source>
        <dbReference type="EMBL" id="KAH8093237.1"/>
    </source>
</evidence>
<dbReference type="OrthoDB" id="2794762at2759"/>
<dbReference type="SUPFAM" id="SSF55729">
    <property type="entry name" value="Acyl-CoA N-acyltransferases (Nat)"/>
    <property type="match status" value="1"/>
</dbReference>
<reference evidence="1" key="1">
    <citation type="journal article" date="2021" name="New Phytol.">
        <title>Evolutionary innovations through gain and loss of genes in the ectomycorrhizal Boletales.</title>
        <authorList>
            <person name="Wu G."/>
            <person name="Miyauchi S."/>
            <person name="Morin E."/>
            <person name="Kuo A."/>
            <person name="Drula E."/>
            <person name="Varga T."/>
            <person name="Kohler A."/>
            <person name="Feng B."/>
            <person name="Cao Y."/>
            <person name="Lipzen A."/>
            <person name="Daum C."/>
            <person name="Hundley H."/>
            <person name="Pangilinan J."/>
            <person name="Johnson J."/>
            <person name="Barry K."/>
            <person name="LaButti K."/>
            <person name="Ng V."/>
            <person name="Ahrendt S."/>
            <person name="Min B."/>
            <person name="Choi I.G."/>
            <person name="Park H."/>
            <person name="Plett J.M."/>
            <person name="Magnuson J."/>
            <person name="Spatafora J.W."/>
            <person name="Nagy L.G."/>
            <person name="Henrissat B."/>
            <person name="Grigoriev I.V."/>
            <person name="Yang Z.L."/>
            <person name="Xu J."/>
            <person name="Martin F.M."/>
        </authorList>
    </citation>
    <scope>NUCLEOTIDE SEQUENCE</scope>
    <source>
        <strain evidence="1">KKN 215</strain>
    </source>
</reference>